<evidence type="ECO:0008006" key="9">
    <source>
        <dbReference type="Google" id="ProtNLM"/>
    </source>
</evidence>
<evidence type="ECO:0000256" key="5">
    <source>
        <dbReference type="ARBA" id="ARBA00022989"/>
    </source>
</evidence>
<sequence length="85" mass="8691">MLSIIGMIIAGAVIGALARLIMRGEQNISVLWTIALGAVGALIGSAVAGFFGVAHTPGVDWIKWATSVVAAIIAISIYLSVTGRK</sequence>
<keyword evidence="6" id="KW-0472">Membrane</keyword>
<evidence type="ECO:0000256" key="2">
    <source>
        <dbReference type="ARBA" id="ARBA00011006"/>
    </source>
</evidence>
<gene>
    <name evidence="7" type="ORF">NCTC10951_01735</name>
</gene>
<evidence type="ECO:0000256" key="6">
    <source>
        <dbReference type="ARBA" id="ARBA00023136"/>
    </source>
</evidence>
<evidence type="ECO:0000256" key="1">
    <source>
        <dbReference type="ARBA" id="ARBA00004651"/>
    </source>
</evidence>
<comment type="similarity">
    <text evidence="2">Belongs to the UPF0410 family.</text>
</comment>
<dbReference type="Pfam" id="PF04226">
    <property type="entry name" value="Transgly_assoc"/>
    <property type="match status" value="1"/>
</dbReference>
<keyword evidence="3" id="KW-1003">Cell membrane</keyword>
<name>A0A3S4Z934_ACTVI</name>
<protein>
    <recommendedName>
        <fullName evidence="9">Transglycosylase associated protein</fullName>
    </recommendedName>
</protein>
<dbReference type="Proteomes" id="UP000268658">
    <property type="component" value="Chromosome"/>
</dbReference>
<dbReference type="AlphaFoldDB" id="A0A3S4Z934"/>
<keyword evidence="5" id="KW-1133">Transmembrane helix</keyword>
<dbReference type="GO" id="GO:0005886">
    <property type="term" value="C:plasma membrane"/>
    <property type="evidence" value="ECO:0007669"/>
    <property type="project" value="UniProtKB-SubCell"/>
</dbReference>
<dbReference type="PANTHER" id="PTHR33884">
    <property type="entry name" value="UPF0410 PROTEIN YMGE"/>
    <property type="match status" value="1"/>
</dbReference>
<evidence type="ECO:0000256" key="4">
    <source>
        <dbReference type="ARBA" id="ARBA00022692"/>
    </source>
</evidence>
<dbReference type="InterPro" id="IPR007341">
    <property type="entry name" value="Transgly_assoc"/>
</dbReference>
<dbReference type="OrthoDB" id="5197368at2"/>
<evidence type="ECO:0000256" key="3">
    <source>
        <dbReference type="ARBA" id="ARBA00022475"/>
    </source>
</evidence>
<dbReference type="EMBL" id="LR134477">
    <property type="protein sequence ID" value="VEI16553.1"/>
    <property type="molecule type" value="Genomic_DNA"/>
</dbReference>
<comment type="subcellular location">
    <subcellularLocation>
        <location evidence="1">Cell membrane</location>
        <topology evidence="1">Multi-pass membrane protein</topology>
    </subcellularLocation>
</comment>
<dbReference type="PANTHER" id="PTHR33884:SF3">
    <property type="entry name" value="UPF0410 PROTEIN YMGE"/>
    <property type="match status" value="1"/>
</dbReference>
<accession>A0A3S4Z934</accession>
<proteinExistence type="inferred from homology"/>
<evidence type="ECO:0000313" key="7">
    <source>
        <dbReference type="EMBL" id="VEI16553.1"/>
    </source>
</evidence>
<evidence type="ECO:0000313" key="8">
    <source>
        <dbReference type="Proteomes" id="UP000268658"/>
    </source>
</evidence>
<dbReference type="KEGG" id="avc:NCTC10951_01735"/>
<keyword evidence="4" id="KW-0812">Transmembrane</keyword>
<reference evidence="7 8" key="1">
    <citation type="submission" date="2018-12" db="EMBL/GenBank/DDBJ databases">
        <authorList>
            <consortium name="Pathogen Informatics"/>
        </authorList>
    </citation>
    <scope>NUCLEOTIDE SEQUENCE [LARGE SCALE GENOMIC DNA]</scope>
    <source>
        <strain evidence="7 8">NCTC10951</strain>
    </source>
</reference>
<dbReference type="RefSeq" id="WP_126414260.1">
    <property type="nucleotide sequence ID" value="NZ_JASPER010000034.1"/>
</dbReference>
<organism evidence="7 8">
    <name type="scientific">Actinomyces viscosus</name>
    <dbReference type="NCBI Taxonomy" id="1656"/>
    <lineage>
        <taxon>Bacteria</taxon>
        <taxon>Bacillati</taxon>
        <taxon>Actinomycetota</taxon>
        <taxon>Actinomycetes</taxon>
        <taxon>Actinomycetales</taxon>
        <taxon>Actinomycetaceae</taxon>
        <taxon>Actinomyces</taxon>
    </lineage>
</organism>